<proteinExistence type="predicted"/>
<keyword evidence="2" id="KW-1185">Reference proteome</keyword>
<dbReference type="AlphaFoldDB" id="A0A7E4UQK6"/>
<feature type="region of interest" description="Disordered" evidence="1">
    <location>
        <begin position="214"/>
        <end position="250"/>
    </location>
</feature>
<feature type="compositionally biased region" description="Basic and acidic residues" evidence="1">
    <location>
        <begin position="221"/>
        <end position="250"/>
    </location>
</feature>
<evidence type="ECO:0000313" key="2">
    <source>
        <dbReference type="Proteomes" id="UP000492821"/>
    </source>
</evidence>
<sequence length="250" mass="28649">MIRRSLSTSTRLASRASSAFSRPRRTQIPLIESPFPSLIPSTTAGSRRAFSVEAPTESNMPRKESLLTIDWILEGMVPAFMKAPLQPIFERMIPDVEYVDDIYGYKARGIDDLGLHVTKVRTYFRYKSPYNRPSHNGSYLFDDDNYIVVLWGLETIDSDIYTYLPAFVTGRENRPRIIEGALKFTVNGEGKITKIHNRPITEADRKLAAEFGDLKQQQTEQFDKEDRKAAEKALKDQLEQEREDDARARP</sequence>
<feature type="region of interest" description="Disordered" evidence="1">
    <location>
        <begin position="1"/>
        <end position="23"/>
    </location>
</feature>
<protein>
    <submittedName>
        <fullName evidence="3">DUF2996 domain-containing protein</fullName>
    </submittedName>
</protein>
<evidence type="ECO:0000313" key="3">
    <source>
        <dbReference type="WBParaSite" id="Pan_g11531.t1"/>
    </source>
</evidence>
<name>A0A7E4UQK6_PANRE</name>
<reference evidence="3" key="2">
    <citation type="submission" date="2020-10" db="UniProtKB">
        <authorList>
            <consortium name="WormBaseParasite"/>
        </authorList>
    </citation>
    <scope>IDENTIFICATION</scope>
</reference>
<dbReference type="Proteomes" id="UP000492821">
    <property type="component" value="Unassembled WGS sequence"/>
</dbReference>
<feature type="compositionally biased region" description="Low complexity" evidence="1">
    <location>
        <begin position="1"/>
        <end position="21"/>
    </location>
</feature>
<dbReference type="WBParaSite" id="Pan_g11531.t1">
    <property type="protein sequence ID" value="Pan_g11531.t1"/>
    <property type="gene ID" value="Pan_g11531"/>
</dbReference>
<organism evidence="2 3">
    <name type="scientific">Panagrellus redivivus</name>
    <name type="common">Microworm</name>
    <dbReference type="NCBI Taxonomy" id="6233"/>
    <lineage>
        <taxon>Eukaryota</taxon>
        <taxon>Metazoa</taxon>
        <taxon>Ecdysozoa</taxon>
        <taxon>Nematoda</taxon>
        <taxon>Chromadorea</taxon>
        <taxon>Rhabditida</taxon>
        <taxon>Tylenchina</taxon>
        <taxon>Panagrolaimomorpha</taxon>
        <taxon>Panagrolaimoidea</taxon>
        <taxon>Panagrolaimidae</taxon>
        <taxon>Panagrellus</taxon>
    </lineage>
</organism>
<accession>A0A7E4UQK6</accession>
<evidence type="ECO:0000256" key="1">
    <source>
        <dbReference type="SAM" id="MobiDB-lite"/>
    </source>
</evidence>
<reference evidence="2" key="1">
    <citation type="journal article" date="2013" name="Genetics">
        <title>The draft genome and transcriptome of Panagrellus redivivus are shaped by the harsh demands of a free-living lifestyle.</title>
        <authorList>
            <person name="Srinivasan J."/>
            <person name="Dillman A.R."/>
            <person name="Macchietto M.G."/>
            <person name="Heikkinen L."/>
            <person name="Lakso M."/>
            <person name="Fracchia K.M."/>
            <person name="Antoshechkin I."/>
            <person name="Mortazavi A."/>
            <person name="Wong G."/>
            <person name="Sternberg P.W."/>
        </authorList>
    </citation>
    <scope>NUCLEOTIDE SEQUENCE [LARGE SCALE GENOMIC DNA]</scope>
    <source>
        <strain evidence="2">MT8872</strain>
    </source>
</reference>